<proteinExistence type="predicted"/>
<keyword evidence="3" id="KW-0067">ATP-binding</keyword>
<keyword evidence="7" id="KW-1185">Reference proteome</keyword>
<protein>
    <submittedName>
        <fullName evidence="6">Allophanate hydrolase subunit 1</fullName>
    </submittedName>
</protein>
<evidence type="ECO:0000256" key="3">
    <source>
        <dbReference type="ARBA" id="ARBA00022840"/>
    </source>
</evidence>
<dbReference type="PANTHER" id="PTHR34698">
    <property type="entry name" value="5-OXOPROLINASE SUBUNIT B"/>
    <property type="match status" value="1"/>
</dbReference>
<evidence type="ECO:0000313" key="6">
    <source>
        <dbReference type="EMBL" id="WSA34849.1"/>
    </source>
</evidence>
<feature type="domain" description="Carboxyltransferase" evidence="5">
    <location>
        <begin position="1"/>
        <end position="218"/>
    </location>
</feature>
<accession>A0ABZ1EKT4</accession>
<evidence type="ECO:0000313" key="7">
    <source>
        <dbReference type="Proteomes" id="UP001334804"/>
    </source>
</evidence>
<sequence>MRIRPVGAHALLIDCADADQVETWRAELWRRRERGQLTAVEIVPAATTVLLDGVPDPATTAARIAAWQPGPDAPGAPTAASLPTTDSPTTGGLSGGGGTSAAGAGPVEVPVTYDGEDLPVVAGHWGVDVPAVIERLGRTPFRVAFCGFAPGFAYLTGLPAELAVPRLPSPRPRVPAGSVALAGPYAGIYPAASPGGWLLVGRTDLDLFDVHADPPARLTPGTPVRLVAA</sequence>
<dbReference type="Gene3D" id="3.30.1360.40">
    <property type="match status" value="1"/>
</dbReference>
<dbReference type="Pfam" id="PF02682">
    <property type="entry name" value="CT_C_D"/>
    <property type="match status" value="1"/>
</dbReference>
<feature type="compositionally biased region" description="Low complexity" evidence="4">
    <location>
        <begin position="69"/>
        <end position="91"/>
    </location>
</feature>
<evidence type="ECO:0000256" key="2">
    <source>
        <dbReference type="ARBA" id="ARBA00022801"/>
    </source>
</evidence>
<dbReference type="SUPFAM" id="SSF50891">
    <property type="entry name" value="Cyclophilin-like"/>
    <property type="match status" value="1"/>
</dbReference>
<dbReference type="InterPro" id="IPR029000">
    <property type="entry name" value="Cyclophilin-like_dom_sf"/>
</dbReference>
<reference evidence="6 7" key="1">
    <citation type="submission" date="2022-10" db="EMBL/GenBank/DDBJ databases">
        <title>The complete genomes of actinobacterial strains from the NBC collection.</title>
        <authorList>
            <person name="Joergensen T.S."/>
            <person name="Alvarez Arevalo M."/>
            <person name="Sterndorff E.B."/>
            <person name="Faurdal D."/>
            <person name="Vuksanovic O."/>
            <person name="Mourched A.-S."/>
            <person name="Charusanti P."/>
            <person name="Shaw S."/>
            <person name="Blin K."/>
            <person name="Weber T."/>
        </authorList>
    </citation>
    <scope>NUCLEOTIDE SEQUENCE [LARGE SCALE GENOMIC DNA]</scope>
    <source>
        <strain evidence="6 7">NBC 01809</strain>
    </source>
</reference>
<keyword evidence="1" id="KW-0547">Nucleotide-binding</keyword>
<evidence type="ECO:0000259" key="5">
    <source>
        <dbReference type="SMART" id="SM00796"/>
    </source>
</evidence>
<dbReference type="PANTHER" id="PTHR34698:SF2">
    <property type="entry name" value="5-OXOPROLINASE SUBUNIT B"/>
    <property type="match status" value="1"/>
</dbReference>
<evidence type="ECO:0000256" key="1">
    <source>
        <dbReference type="ARBA" id="ARBA00022741"/>
    </source>
</evidence>
<dbReference type="GO" id="GO:0016787">
    <property type="term" value="F:hydrolase activity"/>
    <property type="evidence" value="ECO:0007669"/>
    <property type="project" value="UniProtKB-KW"/>
</dbReference>
<dbReference type="RefSeq" id="WP_326564608.1">
    <property type="nucleotide sequence ID" value="NZ_CP109071.1"/>
</dbReference>
<dbReference type="InterPro" id="IPR010016">
    <property type="entry name" value="PxpB"/>
</dbReference>
<dbReference type="SMART" id="SM00796">
    <property type="entry name" value="AHS1"/>
    <property type="match status" value="1"/>
</dbReference>
<dbReference type="Proteomes" id="UP001334804">
    <property type="component" value="Chromosome"/>
</dbReference>
<dbReference type="Gene3D" id="2.40.100.10">
    <property type="entry name" value="Cyclophilin-like"/>
    <property type="match status" value="1"/>
</dbReference>
<name>A0ABZ1EKT4_9ACTN</name>
<gene>
    <name evidence="6" type="ORF">OIE14_12770</name>
</gene>
<keyword evidence="2 6" id="KW-0378">Hydrolase</keyword>
<evidence type="ECO:0000256" key="4">
    <source>
        <dbReference type="SAM" id="MobiDB-lite"/>
    </source>
</evidence>
<organism evidence="6 7">
    <name type="scientific">Micromonospora peucetia</name>
    <dbReference type="NCBI Taxonomy" id="47871"/>
    <lineage>
        <taxon>Bacteria</taxon>
        <taxon>Bacillati</taxon>
        <taxon>Actinomycetota</taxon>
        <taxon>Actinomycetes</taxon>
        <taxon>Micromonosporales</taxon>
        <taxon>Micromonosporaceae</taxon>
        <taxon>Micromonospora</taxon>
    </lineage>
</organism>
<feature type="region of interest" description="Disordered" evidence="4">
    <location>
        <begin position="67"/>
        <end position="108"/>
    </location>
</feature>
<dbReference type="InterPro" id="IPR003833">
    <property type="entry name" value="CT_C_D"/>
</dbReference>
<dbReference type="EMBL" id="CP109071">
    <property type="protein sequence ID" value="WSA34849.1"/>
    <property type="molecule type" value="Genomic_DNA"/>
</dbReference>